<dbReference type="Gene3D" id="1.50.10.20">
    <property type="match status" value="2"/>
</dbReference>
<accession>A0ABV4U476</accession>
<keyword evidence="2" id="KW-1185">Reference proteome</keyword>
<evidence type="ECO:0000313" key="1">
    <source>
        <dbReference type="EMBL" id="MFA9477642.1"/>
    </source>
</evidence>
<dbReference type="Proteomes" id="UP001575105">
    <property type="component" value="Unassembled WGS sequence"/>
</dbReference>
<dbReference type="RefSeq" id="WP_425344569.1">
    <property type="nucleotide sequence ID" value="NZ_JBGUBD010000003.1"/>
</dbReference>
<reference evidence="1 2" key="1">
    <citation type="submission" date="2024-08" db="EMBL/GenBank/DDBJ databases">
        <title>Whole-genome sequencing of halo(alkali)philic microorganisms from hypersaline lakes.</title>
        <authorList>
            <person name="Sorokin D.Y."/>
            <person name="Merkel A.Y."/>
            <person name="Messina E."/>
            <person name="Yakimov M."/>
        </authorList>
    </citation>
    <scope>NUCLEOTIDE SEQUENCE [LARGE SCALE GENOMIC DNA]</scope>
    <source>
        <strain evidence="1 2">AB-hyl4</strain>
    </source>
</reference>
<protein>
    <submittedName>
        <fullName evidence="1">Uncharacterized protein</fullName>
    </submittedName>
</protein>
<name>A0ABV4U476_9BACT</name>
<proteinExistence type="predicted"/>
<dbReference type="SUPFAM" id="SSF48208">
    <property type="entry name" value="Six-hairpin glycosidases"/>
    <property type="match status" value="2"/>
</dbReference>
<dbReference type="Pfam" id="PF06917">
    <property type="entry name" value="Pectate_lyase_2"/>
    <property type="match status" value="1"/>
</dbReference>
<dbReference type="InterPro" id="IPR008928">
    <property type="entry name" value="6-hairpin_glycosidase_sf"/>
</dbReference>
<evidence type="ECO:0000313" key="2">
    <source>
        <dbReference type="Proteomes" id="UP001575105"/>
    </source>
</evidence>
<gene>
    <name evidence="1" type="ORF">ACERK3_04970</name>
</gene>
<sequence length="477" mass="53433">MHSNAARCDTLSALVQAHFDKVLASGLDCYGPDHTAMWMASLDTATGRYPIDDTRPEHIGKRVYRNIDAPKGCSLYWDQPAVVAAHALSRCVNDERYVRAADAYVRDFLKRCVASNGIFLWGNHYYYDAFRDVVMRFKSREDPIPCDPESESGELHEIRPIVPAWETFWRVDPHATDRAIRAAAAGHLVNADTGEFDRHAGRTSGCAFIEHGATMIESLAWLYAKTGDPALLEPARAMARFSFEHRHPNTGLLENNPTVDRWDKTTSTTEAGLWAGCLVRAAGLANEPAWIDMADAALSAWLAVGYDENAGRYYGRLRVADGTPIFDPPQTPYEPGNHADLWRPLFPAHDYPMQCAEAALSLYQLTSKPTYRTACERWHDMIDRELPARNGQGGYAEHYGRCLHFLLGCHTVFDEPAYLKLAHRIANEAVTVLFAQNMFRSHPGEDRYDAVDGVGFLLLGLLWLERGEEVDAMGLGW</sequence>
<dbReference type="InterPro" id="IPR010702">
    <property type="entry name" value="Pectate_lyase_2"/>
</dbReference>
<organism evidence="1 2">
    <name type="scientific">Natronomicrosphaera hydrolytica</name>
    <dbReference type="NCBI Taxonomy" id="3242702"/>
    <lineage>
        <taxon>Bacteria</taxon>
        <taxon>Pseudomonadati</taxon>
        <taxon>Planctomycetota</taxon>
        <taxon>Phycisphaerae</taxon>
        <taxon>Phycisphaerales</taxon>
        <taxon>Phycisphaeraceae</taxon>
        <taxon>Natronomicrosphaera</taxon>
    </lineage>
</organism>
<comment type="caution">
    <text evidence="1">The sequence shown here is derived from an EMBL/GenBank/DDBJ whole genome shotgun (WGS) entry which is preliminary data.</text>
</comment>
<dbReference type="EMBL" id="JBGUBD010000003">
    <property type="protein sequence ID" value="MFA9477642.1"/>
    <property type="molecule type" value="Genomic_DNA"/>
</dbReference>